<accession>A0ABV9NXX4</accession>
<sequence length="286" mass="32425">MDNQAISSTKKAFYKRWWFITLIIILAISVATAQDEEDLANEEADVSAEENENTEEDTSASSQNNHADENEIIADESEETNTKVNSEDENDKTEAFSPVNCKDFESAEQVYMYWTEEGYTSENDPMGWDGDSNGVPCEQLTTDIAEEFLTYEEEKTGNGTEENPADLSTTEDELIRYFTSYIEDEHDHYTVIENVRVNDNLSEDAESDTFIVLIDVEFPVQNTRDTGEDMMRAVSSDIAAHYANKGAGNVAEIAVFWTDTYHNRNLKFAYEYDDGAFYVMDEAIAN</sequence>
<feature type="compositionally biased region" description="Acidic residues" evidence="1">
    <location>
        <begin position="39"/>
        <end position="58"/>
    </location>
</feature>
<reference evidence="4" key="1">
    <citation type="journal article" date="2019" name="Int. J. Syst. Evol. Microbiol.">
        <title>The Global Catalogue of Microorganisms (GCM) 10K type strain sequencing project: providing services to taxonomists for standard genome sequencing and annotation.</title>
        <authorList>
            <consortium name="The Broad Institute Genomics Platform"/>
            <consortium name="The Broad Institute Genome Sequencing Center for Infectious Disease"/>
            <person name="Wu L."/>
            <person name="Ma J."/>
        </authorList>
    </citation>
    <scope>NUCLEOTIDE SEQUENCE [LARGE SCALE GENOMIC DNA]</scope>
    <source>
        <strain evidence="4">JCM 12165</strain>
    </source>
</reference>
<dbReference type="EMBL" id="JBHSGK010000013">
    <property type="protein sequence ID" value="MFC4737186.1"/>
    <property type="molecule type" value="Genomic_DNA"/>
</dbReference>
<name>A0ABV9NXX4_9BACI</name>
<dbReference type="RefSeq" id="WP_377909790.1">
    <property type="nucleotide sequence ID" value="NZ_JBHSGK010000013.1"/>
</dbReference>
<feature type="signal peptide" evidence="2">
    <location>
        <begin position="1"/>
        <end position="33"/>
    </location>
</feature>
<feature type="region of interest" description="Disordered" evidence="1">
    <location>
        <begin position="39"/>
        <end position="97"/>
    </location>
</feature>
<feature type="chain" id="PRO_5046202764" evidence="2">
    <location>
        <begin position="34"/>
        <end position="286"/>
    </location>
</feature>
<comment type="caution">
    <text evidence="3">The sequence shown here is derived from an EMBL/GenBank/DDBJ whole genome shotgun (WGS) entry which is preliminary data.</text>
</comment>
<keyword evidence="4" id="KW-1185">Reference proteome</keyword>
<proteinExistence type="predicted"/>
<keyword evidence="2" id="KW-0732">Signal</keyword>
<feature type="compositionally biased region" description="Acidic residues" evidence="1">
    <location>
        <begin position="70"/>
        <end position="79"/>
    </location>
</feature>
<evidence type="ECO:0000313" key="3">
    <source>
        <dbReference type="EMBL" id="MFC4737186.1"/>
    </source>
</evidence>
<protein>
    <submittedName>
        <fullName evidence="3">Excalibur calcium-binding domain-containing protein</fullName>
    </submittedName>
</protein>
<evidence type="ECO:0000256" key="1">
    <source>
        <dbReference type="SAM" id="MobiDB-lite"/>
    </source>
</evidence>
<evidence type="ECO:0000256" key="2">
    <source>
        <dbReference type="SAM" id="SignalP"/>
    </source>
</evidence>
<organism evidence="3 4">
    <name type="scientific">Bacillus daqingensis</name>
    <dbReference type="NCBI Taxonomy" id="872396"/>
    <lineage>
        <taxon>Bacteria</taxon>
        <taxon>Bacillati</taxon>
        <taxon>Bacillota</taxon>
        <taxon>Bacilli</taxon>
        <taxon>Bacillales</taxon>
        <taxon>Bacillaceae</taxon>
        <taxon>Bacillus</taxon>
    </lineage>
</organism>
<gene>
    <name evidence="3" type="ORF">ACFO4L_11355</name>
</gene>
<dbReference type="Proteomes" id="UP001595896">
    <property type="component" value="Unassembled WGS sequence"/>
</dbReference>
<evidence type="ECO:0000313" key="4">
    <source>
        <dbReference type="Proteomes" id="UP001595896"/>
    </source>
</evidence>